<keyword evidence="3" id="KW-1185">Reference proteome</keyword>
<dbReference type="EMBL" id="JAODUO010000729">
    <property type="protein sequence ID" value="KAK2175461.1"/>
    <property type="molecule type" value="Genomic_DNA"/>
</dbReference>
<evidence type="ECO:0000313" key="3">
    <source>
        <dbReference type="Proteomes" id="UP001209878"/>
    </source>
</evidence>
<reference evidence="2" key="1">
    <citation type="journal article" date="2023" name="Mol. Biol. Evol.">
        <title>Third-Generation Sequencing Reveals the Adaptive Role of the Epigenome in Three Deep-Sea Polychaetes.</title>
        <authorList>
            <person name="Perez M."/>
            <person name="Aroh O."/>
            <person name="Sun Y."/>
            <person name="Lan Y."/>
            <person name="Juniper S.K."/>
            <person name="Young C.R."/>
            <person name="Angers B."/>
            <person name="Qian P.Y."/>
        </authorList>
    </citation>
    <scope>NUCLEOTIDE SEQUENCE</scope>
    <source>
        <strain evidence="2">R07B-5</strain>
    </source>
</reference>
<gene>
    <name evidence="2" type="ORF">NP493_730g01023</name>
</gene>
<dbReference type="AlphaFoldDB" id="A0AAD9KQ62"/>
<dbReference type="Proteomes" id="UP001209878">
    <property type="component" value="Unassembled WGS sequence"/>
</dbReference>
<proteinExistence type="predicted"/>
<sequence>MPALLHQYPKHNLSSRSLKTALVDLLVRPHVFALGHRVLAFRVLWRVPDDDLAAAWRGIVGSRRRSDDIIRRTGLASGNVSFFVSAVTGVFTKGKGSIKYGEGPRTVYPAISYWVVIGGESESDDTVTEQELFHQLSHANPTAIIKYIVTAQTEMPRTAPLSLDALAAPLFVTLKDHKNEFTQRKVQMSAQHLCLTDTAIAKLVVVGSVCGHQLHEVCADLCAQKLLIHIDVPPPDCNLSSSDHSRAPSVPVDWLPPEAALHVSESTDD</sequence>
<protein>
    <submittedName>
        <fullName evidence="2">Uncharacterized protein</fullName>
    </submittedName>
</protein>
<evidence type="ECO:0000313" key="2">
    <source>
        <dbReference type="EMBL" id="KAK2175461.1"/>
    </source>
</evidence>
<organism evidence="2 3">
    <name type="scientific">Ridgeia piscesae</name>
    <name type="common">Tubeworm</name>
    <dbReference type="NCBI Taxonomy" id="27915"/>
    <lineage>
        <taxon>Eukaryota</taxon>
        <taxon>Metazoa</taxon>
        <taxon>Spiralia</taxon>
        <taxon>Lophotrochozoa</taxon>
        <taxon>Annelida</taxon>
        <taxon>Polychaeta</taxon>
        <taxon>Sedentaria</taxon>
        <taxon>Canalipalpata</taxon>
        <taxon>Sabellida</taxon>
        <taxon>Siboglinidae</taxon>
        <taxon>Ridgeia</taxon>
    </lineage>
</organism>
<name>A0AAD9KQ62_RIDPI</name>
<feature type="region of interest" description="Disordered" evidence="1">
    <location>
        <begin position="238"/>
        <end position="269"/>
    </location>
</feature>
<evidence type="ECO:0000256" key="1">
    <source>
        <dbReference type="SAM" id="MobiDB-lite"/>
    </source>
</evidence>
<comment type="caution">
    <text evidence="2">The sequence shown here is derived from an EMBL/GenBank/DDBJ whole genome shotgun (WGS) entry which is preliminary data.</text>
</comment>
<accession>A0AAD9KQ62</accession>